<feature type="coiled-coil region" evidence="1">
    <location>
        <begin position="245"/>
        <end position="279"/>
    </location>
</feature>
<feature type="compositionally biased region" description="Basic and acidic residues" evidence="2">
    <location>
        <begin position="452"/>
        <end position="471"/>
    </location>
</feature>
<feature type="region of interest" description="Disordered" evidence="2">
    <location>
        <begin position="287"/>
        <end position="327"/>
    </location>
</feature>
<reference evidence="3" key="1">
    <citation type="submission" date="2007-04" db="EMBL/GenBank/DDBJ databases">
        <title>Annotation of Pediculus humanus corporis strain USDA.</title>
        <authorList>
            <person name="Kirkness E."/>
            <person name="Hannick L."/>
            <person name="Hass B."/>
            <person name="Bruggner R."/>
            <person name="Lawson D."/>
            <person name="Bidwell S."/>
            <person name="Joardar V."/>
            <person name="Caler E."/>
            <person name="Walenz B."/>
            <person name="Inman J."/>
            <person name="Schobel S."/>
            <person name="Galinsky K."/>
            <person name="Amedeo P."/>
            <person name="Strausberg R."/>
        </authorList>
    </citation>
    <scope>NUCLEOTIDE SEQUENCE</scope>
    <source>
        <strain evidence="3">USDA</strain>
    </source>
</reference>
<evidence type="ECO:0000313" key="4">
    <source>
        <dbReference type="EnsemblMetazoa" id="PHUM513410-PA"/>
    </source>
</evidence>
<proteinExistence type="predicted"/>
<dbReference type="CDD" id="cd22284">
    <property type="entry name" value="HD_CCDC61_N"/>
    <property type="match status" value="1"/>
</dbReference>
<dbReference type="AlphaFoldDB" id="E0VYF2"/>
<dbReference type="eggNOG" id="ENOG502QRAS">
    <property type="taxonomic scope" value="Eukaryota"/>
</dbReference>
<dbReference type="EMBL" id="DS235845">
    <property type="protein sequence ID" value="EEB18408.1"/>
    <property type="molecule type" value="Genomic_DNA"/>
</dbReference>
<feature type="compositionally biased region" description="Basic and acidic residues" evidence="2">
    <location>
        <begin position="298"/>
        <end position="309"/>
    </location>
</feature>
<protein>
    <submittedName>
        <fullName evidence="3 4">Myosin heavy chain, clone, putative</fullName>
    </submittedName>
</protein>
<reference evidence="4" key="3">
    <citation type="submission" date="2020-05" db="UniProtKB">
        <authorList>
            <consortium name="EnsemblMetazoa"/>
        </authorList>
    </citation>
    <scope>IDENTIFICATION</scope>
    <source>
        <strain evidence="4">USDA</strain>
    </source>
</reference>
<dbReference type="Proteomes" id="UP000009046">
    <property type="component" value="Unassembled WGS sequence"/>
</dbReference>
<reference evidence="3" key="2">
    <citation type="submission" date="2007-04" db="EMBL/GenBank/DDBJ databases">
        <title>The genome of the human body louse.</title>
        <authorList>
            <consortium name="The Human Body Louse Genome Consortium"/>
            <person name="Kirkness E."/>
            <person name="Walenz B."/>
            <person name="Hass B."/>
            <person name="Bruggner R."/>
            <person name="Strausberg R."/>
        </authorList>
    </citation>
    <scope>NUCLEOTIDE SEQUENCE</scope>
    <source>
        <strain evidence="3">USDA</strain>
    </source>
</reference>
<feature type="region of interest" description="Disordered" evidence="2">
    <location>
        <begin position="343"/>
        <end position="471"/>
    </location>
</feature>
<keyword evidence="5" id="KW-1185">Reference proteome</keyword>
<dbReference type="InParanoid" id="E0VYF2"/>
<feature type="compositionally biased region" description="Low complexity" evidence="2">
    <location>
        <begin position="343"/>
        <end position="354"/>
    </location>
</feature>
<evidence type="ECO:0000313" key="3">
    <source>
        <dbReference type="EMBL" id="EEB18408.1"/>
    </source>
</evidence>
<dbReference type="GeneID" id="8233130"/>
<sequence>MNEPFQLVTNSTFKGKDYLIKMCILNSKKLELIVTDKLMGEDWHCEYDSSYIEALTHKTGNYKQFDVFIIMLKSGLLKTSECISLDLLTIEDLEELRNKKIINSYTTTSSSRTNHNLNLNKRYLILTYSVEFDRIHYPLPLDYCGPPNPSILQNNIRRLEGEIERLKQININLCKSDENETKKLYEKIKILTDENVYLTNENHRLNKLLNRKECPRKTTMQTLHNSLKKLEEKVIYERNNNYKSLIKLRGENRRLMQQAKDYKNREKNLKVKLRDATRQNIYRGCKRNYKNYLTPDNSPDRKKSSERSETMYQPFHKGKTSPTTDVKCKKIETFRKVRNRFLSSSSSESGSTRFSRVRQRETTTLSPGGPGKTTINSKINIKSKNGSMSRNSSEDGSCRKKQQSENSSSKNTLKRCGNVREGENSQKKNRSRDSSLSSRCSSKHSKLSNRGSGDHHHQHNDNKKTKSSCKKIDTSKEDLKLSVSDIETRIHALQKILDEGLNF</sequence>
<gene>
    <name evidence="4" type="primary">8233130</name>
    <name evidence="3" type="ORF">Phum_PHUM513410</name>
</gene>
<evidence type="ECO:0000256" key="1">
    <source>
        <dbReference type="SAM" id="Coils"/>
    </source>
</evidence>
<dbReference type="RefSeq" id="XP_002431146.1">
    <property type="nucleotide sequence ID" value="XM_002431101.1"/>
</dbReference>
<dbReference type="EnsemblMetazoa" id="PHUM513410-RA">
    <property type="protein sequence ID" value="PHUM513410-PA"/>
    <property type="gene ID" value="PHUM513410"/>
</dbReference>
<evidence type="ECO:0000256" key="2">
    <source>
        <dbReference type="SAM" id="MobiDB-lite"/>
    </source>
</evidence>
<dbReference type="InterPro" id="IPR049733">
    <property type="entry name" value="CCDC61_N"/>
</dbReference>
<name>E0VYF2_PEDHC</name>
<accession>E0VYF2</accession>
<evidence type="ECO:0000313" key="5">
    <source>
        <dbReference type="Proteomes" id="UP000009046"/>
    </source>
</evidence>
<dbReference type="VEuPathDB" id="VectorBase:PHUM513410"/>
<dbReference type="KEGG" id="phu:Phum_PHUM513410"/>
<dbReference type="HOGENOM" id="CLU_542196_0_0_1"/>
<dbReference type="EMBL" id="AAZO01006247">
    <property type="status" value="NOT_ANNOTATED_CDS"/>
    <property type="molecule type" value="Genomic_DNA"/>
</dbReference>
<organism>
    <name type="scientific">Pediculus humanus subsp. corporis</name>
    <name type="common">Body louse</name>
    <dbReference type="NCBI Taxonomy" id="121224"/>
    <lineage>
        <taxon>Eukaryota</taxon>
        <taxon>Metazoa</taxon>
        <taxon>Ecdysozoa</taxon>
        <taxon>Arthropoda</taxon>
        <taxon>Hexapoda</taxon>
        <taxon>Insecta</taxon>
        <taxon>Pterygota</taxon>
        <taxon>Neoptera</taxon>
        <taxon>Paraneoptera</taxon>
        <taxon>Psocodea</taxon>
        <taxon>Troctomorpha</taxon>
        <taxon>Phthiraptera</taxon>
        <taxon>Anoplura</taxon>
        <taxon>Pediculidae</taxon>
        <taxon>Pediculus</taxon>
    </lineage>
</organism>
<dbReference type="CTD" id="8233130"/>
<keyword evidence="1" id="KW-0175">Coiled coil</keyword>
<dbReference type="OrthoDB" id="568137at2759"/>
<feature type="compositionally biased region" description="Polar residues" evidence="2">
    <location>
        <begin position="373"/>
        <end position="391"/>
    </location>
</feature>